<evidence type="ECO:0000313" key="11">
    <source>
        <dbReference type="Proteomes" id="UP001329915"/>
    </source>
</evidence>
<dbReference type="Gene3D" id="3.40.1710.10">
    <property type="entry name" value="abc type-2 transporter like domain"/>
    <property type="match status" value="1"/>
</dbReference>
<accession>A0AAU0URQ5</accession>
<proteinExistence type="inferred from homology"/>
<dbReference type="InterPro" id="IPR047817">
    <property type="entry name" value="ABC2_TM_bact-type"/>
</dbReference>
<keyword evidence="5 8" id="KW-0812">Transmembrane</keyword>
<dbReference type="GO" id="GO:0140359">
    <property type="term" value="F:ABC-type transporter activity"/>
    <property type="evidence" value="ECO:0007669"/>
    <property type="project" value="InterPro"/>
</dbReference>
<evidence type="ECO:0000259" key="9">
    <source>
        <dbReference type="PROSITE" id="PS51012"/>
    </source>
</evidence>
<dbReference type="PROSITE" id="PS51012">
    <property type="entry name" value="ABC_TM2"/>
    <property type="match status" value="1"/>
</dbReference>
<dbReference type="PANTHER" id="PTHR30294:SF29">
    <property type="entry name" value="MULTIDRUG ABC TRANSPORTER PERMEASE YBHS-RELATED"/>
    <property type="match status" value="1"/>
</dbReference>
<dbReference type="InterPro" id="IPR000412">
    <property type="entry name" value="ABC_2_transport"/>
</dbReference>
<feature type="transmembrane region" description="Helical" evidence="8">
    <location>
        <begin position="291"/>
        <end position="312"/>
    </location>
</feature>
<dbReference type="EMBL" id="CP121694">
    <property type="protein sequence ID" value="WRO22919.1"/>
    <property type="molecule type" value="Genomic_DNA"/>
</dbReference>
<feature type="transmembrane region" description="Helical" evidence="8">
    <location>
        <begin position="21"/>
        <end position="41"/>
    </location>
</feature>
<keyword evidence="7 8" id="KW-0472">Membrane</keyword>
<comment type="similarity">
    <text evidence="2 8">Belongs to the ABC-2 integral membrane protein family.</text>
</comment>
<protein>
    <recommendedName>
        <fullName evidence="8">Transport permease protein</fullName>
    </recommendedName>
</protein>
<dbReference type="PRINTS" id="PR00164">
    <property type="entry name" value="ABC2TRNSPORT"/>
</dbReference>
<feature type="domain" description="ABC transmembrane type-2" evidence="9">
    <location>
        <begin position="148"/>
        <end position="373"/>
    </location>
</feature>
<reference evidence="10 11" key="1">
    <citation type="submission" date="2023-04" db="EMBL/GenBank/DDBJ databases">
        <authorList>
            <person name="Hsu D."/>
        </authorList>
    </citation>
    <scope>NUCLEOTIDE SEQUENCE [LARGE SCALE GENOMIC DNA]</scope>
    <source>
        <strain evidence="10 11">MK1</strain>
    </source>
</reference>
<keyword evidence="6 8" id="KW-1133">Transmembrane helix</keyword>
<sequence length="375" mass="41653">MYTRLMSLVKKEFIQFFRDKAMVFLVLYIFMEVAICGWALFLDVNNLPVAFYDMDKSAESRELLDRFRSLDNFSVEYFVNEPGTVDELIKSGRVDMAVIIPGDYSRDLARGLTTNVQLLVDGSNSQIAATALGYASQVIRDYSQAIEIERLGVDRKALESMPVINNRINVLYDPELKFTHFNLLAMLALAALLTGVLLAAGAIVREKEAGTLEQLMVTPISSAEFVIAKILPMGIIKTVGLGVGVVIAMFLFDVPLKGSLMLFFLLSTLIFFAAMGLGVLLATYAKTLQQVLLLSFFALFPIMFLSGTMVPISSMPSALQWISFISPLRHYMEIVLGIFLKGVGMEALWIHALALAIFGLVIFWLSVRRLNKGLV</sequence>
<evidence type="ECO:0000256" key="7">
    <source>
        <dbReference type="ARBA" id="ARBA00023136"/>
    </source>
</evidence>
<feature type="transmembrane region" description="Helical" evidence="8">
    <location>
        <begin position="258"/>
        <end position="284"/>
    </location>
</feature>
<dbReference type="AlphaFoldDB" id="A0AAU0URQ5"/>
<feature type="transmembrane region" description="Helical" evidence="8">
    <location>
        <begin position="181"/>
        <end position="204"/>
    </location>
</feature>
<evidence type="ECO:0000256" key="1">
    <source>
        <dbReference type="ARBA" id="ARBA00004651"/>
    </source>
</evidence>
<evidence type="ECO:0000313" key="10">
    <source>
        <dbReference type="EMBL" id="WRO22919.1"/>
    </source>
</evidence>
<dbReference type="GO" id="GO:0043190">
    <property type="term" value="C:ATP-binding cassette (ABC) transporter complex"/>
    <property type="evidence" value="ECO:0007669"/>
    <property type="project" value="InterPro"/>
</dbReference>
<comment type="subcellular location">
    <subcellularLocation>
        <location evidence="1 8">Cell membrane</location>
        <topology evidence="1 8">Multi-pass membrane protein</topology>
    </subcellularLocation>
</comment>
<dbReference type="Proteomes" id="UP001329915">
    <property type="component" value="Chromosome"/>
</dbReference>
<name>A0AAU0URQ5_9FIRM</name>
<gene>
    <name evidence="10" type="ORF">MFMK1_002764</name>
</gene>
<dbReference type="InterPro" id="IPR013525">
    <property type="entry name" value="ABC2_TM"/>
</dbReference>
<evidence type="ECO:0000256" key="4">
    <source>
        <dbReference type="ARBA" id="ARBA00022475"/>
    </source>
</evidence>
<dbReference type="RefSeq" id="WP_366922314.1">
    <property type="nucleotide sequence ID" value="NZ_CP121694.1"/>
</dbReference>
<evidence type="ECO:0000256" key="2">
    <source>
        <dbReference type="ARBA" id="ARBA00007783"/>
    </source>
</evidence>
<keyword evidence="4 8" id="KW-1003">Cell membrane</keyword>
<evidence type="ECO:0000256" key="3">
    <source>
        <dbReference type="ARBA" id="ARBA00022448"/>
    </source>
</evidence>
<evidence type="ECO:0000256" key="6">
    <source>
        <dbReference type="ARBA" id="ARBA00022989"/>
    </source>
</evidence>
<evidence type="ECO:0000256" key="5">
    <source>
        <dbReference type="ARBA" id="ARBA00022692"/>
    </source>
</evidence>
<dbReference type="KEGG" id="dbc:MFMK1_002764"/>
<dbReference type="Pfam" id="PF12698">
    <property type="entry name" value="ABC2_membrane_3"/>
    <property type="match status" value="1"/>
</dbReference>
<dbReference type="PANTHER" id="PTHR30294">
    <property type="entry name" value="MEMBRANE COMPONENT OF ABC TRANSPORTER YHHJ-RELATED"/>
    <property type="match status" value="1"/>
</dbReference>
<dbReference type="InterPro" id="IPR051449">
    <property type="entry name" value="ABC-2_transporter_component"/>
</dbReference>
<keyword evidence="11" id="KW-1185">Reference proteome</keyword>
<feature type="transmembrane region" description="Helical" evidence="8">
    <location>
        <begin position="225"/>
        <end position="252"/>
    </location>
</feature>
<evidence type="ECO:0000256" key="8">
    <source>
        <dbReference type="RuleBase" id="RU361157"/>
    </source>
</evidence>
<keyword evidence="3 8" id="KW-0813">Transport</keyword>
<organism evidence="10 11">
    <name type="scientific">Metallumcola ferriviriculae</name>
    <dbReference type="NCBI Taxonomy" id="3039180"/>
    <lineage>
        <taxon>Bacteria</taxon>
        <taxon>Bacillati</taxon>
        <taxon>Bacillota</taxon>
        <taxon>Clostridia</taxon>
        <taxon>Neomoorellales</taxon>
        <taxon>Desulfitibacteraceae</taxon>
        <taxon>Metallumcola</taxon>
    </lineage>
</organism>
<feature type="transmembrane region" description="Helical" evidence="8">
    <location>
        <begin position="347"/>
        <end position="367"/>
    </location>
</feature>